<feature type="compositionally biased region" description="Acidic residues" evidence="1">
    <location>
        <begin position="20"/>
        <end position="54"/>
    </location>
</feature>
<evidence type="ECO:0000313" key="2">
    <source>
        <dbReference type="EMBL" id="KPP78343.1"/>
    </source>
</evidence>
<gene>
    <name evidence="2" type="ORF">Z043_102162</name>
</gene>
<feature type="region of interest" description="Disordered" evidence="1">
    <location>
        <begin position="1"/>
        <end position="63"/>
    </location>
</feature>
<dbReference type="EMBL" id="JARO02000499">
    <property type="protein sequence ID" value="KPP78343.1"/>
    <property type="molecule type" value="Genomic_DNA"/>
</dbReference>
<proteinExistence type="predicted"/>
<dbReference type="Proteomes" id="UP000034805">
    <property type="component" value="Unassembled WGS sequence"/>
</dbReference>
<evidence type="ECO:0000256" key="1">
    <source>
        <dbReference type="SAM" id="MobiDB-lite"/>
    </source>
</evidence>
<accession>A0A0P7XNB8</accession>
<sequence length="63" mass="6739">MSLPGLGCSEESYEYISSEPLEESGPLEDYDDDDDDDDDDGDIGGGGGDDEEEVSLQQGSLQF</sequence>
<evidence type="ECO:0000313" key="3">
    <source>
        <dbReference type="Proteomes" id="UP000034805"/>
    </source>
</evidence>
<protein>
    <submittedName>
        <fullName evidence="2">Uncharacterized protein</fullName>
    </submittedName>
</protein>
<comment type="caution">
    <text evidence="2">The sequence shown here is derived from an EMBL/GenBank/DDBJ whole genome shotgun (WGS) entry which is preliminary data.</text>
</comment>
<name>A0A0P7XNB8_SCLFO</name>
<organism evidence="2 3">
    <name type="scientific">Scleropages formosus</name>
    <name type="common">Asian bonytongue</name>
    <name type="synonym">Osteoglossum formosum</name>
    <dbReference type="NCBI Taxonomy" id="113540"/>
    <lineage>
        <taxon>Eukaryota</taxon>
        <taxon>Metazoa</taxon>
        <taxon>Chordata</taxon>
        <taxon>Craniata</taxon>
        <taxon>Vertebrata</taxon>
        <taxon>Euteleostomi</taxon>
        <taxon>Actinopterygii</taxon>
        <taxon>Neopterygii</taxon>
        <taxon>Teleostei</taxon>
        <taxon>Osteoglossocephala</taxon>
        <taxon>Osteoglossomorpha</taxon>
        <taxon>Osteoglossiformes</taxon>
        <taxon>Osteoglossidae</taxon>
        <taxon>Scleropages</taxon>
    </lineage>
</organism>
<dbReference type="AlphaFoldDB" id="A0A0P7XNB8"/>
<reference evidence="2 3" key="1">
    <citation type="submission" date="2015-08" db="EMBL/GenBank/DDBJ databases">
        <title>The genome of the Asian arowana (Scleropages formosus).</title>
        <authorList>
            <person name="Tan M.H."/>
            <person name="Gan H.M."/>
            <person name="Croft L.J."/>
            <person name="Austin C.M."/>
        </authorList>
    </citation>
    <scope>NUCLEOTIDE SEQUENCE [LARGE SCALE GENOMIC DNA]</scope>
    <source>
        <strain evidence="2">Aro1</strain>
    </source>
</reference>